<name>A0AAV0F383_9ASTE</name>
<dbReference type="EMBL" id="CAMAPF010000958">
    <property type="protein sequence ID" value="CAH9129979.1"/>
    <property type="molecule type" value="Genomic_DNA"/>
</dbReference>
<comment type="caution">
    <text evidence="2">The sequence shown here is derived from an EMBL/GenBank/DDBJ whole genome shotgun (WGS) entry which is preliminary data.</text>
</comment>
<feature type="region of interest" description="Disordered" evidence="1">
    <location>
        <begin position="109"/>
        <end position="136"/>
    </location>
</feature>
<evidence type="ECO:0000313" key="3">
    <source>
        <dbReference type="Proteomes" id="UP001152523"/>
    </source>
</evidence>
<gene>
    <name evidence="2" type="ORF">CEPIT_LOCUS30270</name>
</gene>
<accession>A0AAV0F383</accession>
<dbReference type="AlphaFoldDB" id="A0AAV0F383"/>
<organism evidence="2 3">
    <name type="scientific">Cuscuta epithymum</name>
    <dbReference type="NCBI Taxonomy" id="186058"/>
    <lineage>
        <taxon>Eukaryota</taxon>
        <taxon>Viridiplantae</taxon>
        <taxon>Streptophyta</taxon>
        <taxon>Embryophyta</taxon>
        <taxon>Tracheophyta</taxon>
        <taxon>Spermatophyta</taxon>
        <taxon>Magnoliopsida</taxon>
        <taxon>eudicotyledons</taxon>
        <taxon>Gunneridae</taxon>
        <taxon>Pentapetalae</taxon>
        <taxon>asterids</taxon>
        <taxon>lamiids</taxon>
        <taxon>Solanales</taxon>
        <taxon>Convolvulaceae</taxon>
        <taxon>Cuscuteae</taxon>
        <taxon>Cuscuta</taxon>
        <taxon>Cuscuta subgen. Cuscuta</taxon>
    </lineage>
</organism>
<proteinExistence type="predicted"/>
<evidence type="ECO:0000256" key="1">
    <source>
        <dbReference type="SAM" id="MobiDB-lite"/>
    </source>
</evidence>
<dbReference type="Proteomes" id="UP001152523">
    <property type="component" value="Unassembled WGS sequence"/>
</dbReference>
<evidence type="ECO:0000313" key="2">
    <source>
        <dbReference type="EMBL" id="CAH9129979.1"/>
    </source>
</evidence>
<keyword evidence="3" id="KW-1185">Reference proteome</keyword>
<feature type="region of interest" description="Disordered" evidence="1">
    <location>
        <begin position="28"/>
        <end position="56"/>
    </location>
</feature>
<sequence length="136" mass="14686">MASKEKFCPLLYENEGLAMTRPFGPWLRASGRKSKPNMSSKWLISEESSSGGGTYTSSIVRSMQEVDPGEIEGNQGSTKAGMGNAMISGEIEEEGAPGELKRRRTWEDQAREDAAKDVMALDSPKNRVGAGAGQMI</sequence>
<reference evidence="2" key="1">
    <citation type="submission" date="2022-07" db="EMBL/GenBank/DDBJ databases">
        <authorList>
            <person name="Macas J."/>
            <person name="Novak P."/>
            <person name="Neumann P."/>
        </authorList>
    </citation>
    <scope>NUCLEOTIDE SEQUENCE</scope>
</reference>
<protein>
    <submittedName>
        <fullName evidence="2">Uncharacterized protein</fullName>
    </submittedName>
</protein>